<feature type="compositionally biased region" description="Basic and acidic residues" evidence="1">
    <location>
        <begin position="169"/>
        <end position="185"/>
    </location>
</feature>
<dbReference type="RefSeq" id="WP_151902946.1">
    <property type="nucleotide sequence ID" value="NZ_CP045032.1"/>
</dbReference>
<keyword evidence="3" id="KW-1185">Reference proteome</keyword>
<evidence type="ECO:0000256" key="1">
    <source>
        <dbReference type="SAM" id="MobiDB-lite"/>
    </source>
</evidence>
<dbReference type="KEGG" id="cuo:CUROG_06205"/>
<dbReference type="Proteomes" id="UP000326711">
    <property type="component" value="Chromosome"/>
</dbReference>
<organism evidence="2 3">
    <name type="scientific">Corynebacterium urogenitale</name>
    <dbReference type="NCBI Taxonomy" id="2487892"/>
    <lineage>
        <taxon>Bacteria</taxon>
        <taxon>Bacillati</taxon>
        <taxon>Actinomycetota</taxon>
        <taxon>Actinomycetes</taxon>
        <taxon>Mycobacteriales</taxon>
        <taxon>Corynebacteriaceae</taxon>
        <taxon>Corynebacterium</taxon>
    </lineage>
</organism>
<evidence type="ECO:0008006" key="4">
    <source>
        <dbReference type="Google" id="ProtNLM"/>
    </source>
</evidence>
<dbReference type="Pfam" id="PF02620">
    <property type="entry name" value="YceD"/>
    <property type="match status" value="1"/>
</dbReference>
<evidence type="ECO:0000313" key="3">
    <source>
        <dbReference type="Proteomes" id="UP000326711"/>
    </source>
</evidence>
<dbReference type="EMBL" id="CP045032">
    <property type="protein sequence ID" value="QFQ02604.1"/>
    <property type="molecule type" value="Genomic_DNA"/>
</dbReference>
<evidence type="ECO:0000313" key="2">
    <source>
        <dbReference type="EMBL" id="QFQ02604.1"/>
    </source>
</evidence>
<proteinExistence type="predicted"/>
<protein>
    <recommendedName>
        <fullName evidence="4">Metal-binding, possibly nucleic acid-binding protein</fullName>
    </recommendedName>
</protein>
<dbReference type="AlphaFoldDB" id="A0A5J6Z6K3"/>
<feature type="region of interest" description="Disordered" evidence="1">
    <location>
        <begin position="140"/>
        <end position="185"/>
    </location>
</feature>
<name>A0A5J6Z6K3_9CORY</name>
<reference evidence="3" key="1">
    <citation type="submission" date="2019-10" db="EMBL/GenBank/DDBJ databases">
        <title>Complete genome sequence of Corynebacterium urogenitalis DSM 108747, isolated from the genital tract of a cow.</title>
        <authorList>
            <person name="Ruckert C."/>
            <person name="Ballas P."/>
            <person name="Wagener K."/>
            <person name="Drillich M."/>
            <person name="Kaempfer P."/>
            <person name="Busse H.-J."/>
            <person name="Ehling-Schulz M."/>
        </authorList>
    </citation>
    <scope>NUCLEOTIDE SEQUENCE [LARGE SCALE GENOMIC DNA]</scope>
    <source>
        <strain evidence="3">LMM 1652</strain>
    </source>
</reference>
<dbReference type="InterPro" id="IPR003772">
    <property type="entry name" value="YceD"/>
</dbReference>
<gene>
    <name evidence="2" type="ORF">CUROG_06205</name>
</gene>
<feature type="compositionally biased region" description="Acidic residues" evidence="1">
    <location>
        <begin position="153"/>
        <end position="162"/>
    </location>
</feature>
<sequence>MSNPFVIHVGEIPNGSLEHIVTSGPSPVRWGGQMIAVEEGTTVAIDATVNNLGEAFMVNATISGEASGTCARCLRSLTPELSVSISEVFGTSPDFIQGDDVDDDADEPPLVVDDAVDITQTVLDEAGLNAPFSPVCSDYDLDCEEVTPSPDGISEEQEDDDAPDPRWAGLEKFKNLGGADEGKDA</sequence>
<accession>A0A5J6Z6K3</accession>
<dbReference type="OrthoDB" id="9790372at2"/>